<sequence length="621" mass="68164">MRKYLLLMIGLFIIVSSCSEDNDNNQQIDQKKTIEEGISINNDPADLSSRVSTMNKLVQINNLPTGTKSGNEGIEIDYTKNYAFKLKAEVEAPKVKGKAVQATHVKIIDDMAFVSYNTKGIEYSGGVDLFDISDEDNPILQAQVLLSDIDVSAVDYYDGVIYLVGALDEKSEGYTLESPAILLALELSNSKKIISTTALVDLPSYVGTDVEIDENYIYATSGSDGKLTILKRSDYSLVKDIDINDARSLSSNADNIYTLSAPQQIRTFTKTDFTPLTDIQVTGSVTIDSKTEIDVTDEYILAALNVSGLDIRNLDGSLKEHFNRPATPTNGLDENYVTNSVCLNEELLLIGNGGAGVYVGAMIPENENNVSLLGSMDFGTSVNFVESRGNYIFVAAGTGGLKILTIELDEGEPEIVIPTKPCETLVDNIIEMFPERKDNRSANDDLFSDDNKLILKLIKESPVYLTFIEENAGYKNSLAYYTYDAENPPASADEIELHMLFPNASKEESGGGLKAGDRVQLGDAPFAQNTVIGFCLIVNGWKNGATVEGIYRHYTNIAWNNGEQQHVMFKEKNCLDIVLCFEDVQLPSGDKDFNDIIFTVNDNEDDANVATAFDLTNIVEK</sequence>
<evidence type="ECO:0000313" key="4">
    <source>
        <dbReference type="Proteomes" id="UP000218267"/>
    </source>
</evidence>
<dbReference type="RefSeq" id="WP_096428706.1">
    <property type="nucleotide sequence ID" value="NZ_AP018042.1"/>
</dbReference>
<keyword evidence="4" id="KW-1185">Reference proteome</keyword>
<dbReference type="OrthoDB" id="1204817at2"/>
<dbReference type="EMBL" id="AP018042">
    <property type="protein sequence ID" value="BAX79822.1"/>
    <property type="molecule type" value="Genomic_DNA"/>
</dbReference>
<gene>
    <name evidence="3" type="ORF">ALGA_1441</name>
</gene>
<evidence type="ECO:0000256" key="1">
    <source>
        <dbReference type="SAM" id="SignalP"/>
    </source>
</evidence>
<evidence type="ECO:0000313" key="3">
    <source>
        <dbReference type="EMBL" id="BAX79822.1"/>
    </source>
</evidence>
<dbReference type="PROSITE" id="PS51257">
    <property type="entry name" value="PROKAR_LIPOPROTEIN"/>
    <property type="match status" value="1"/>
</dbReference>
<keyword evidence="1" id="KW-0732">Signal</keyword>
<name>A0A1Y1CIH4_9BACT</name>
<proteinExistence type="predicted"/>
<dbReference type="KEGG" id="mbas:ALGA_1441"/>
<feature type="domain" description="DUF4114" evidence="2">
    <location>
        <begin position="526"/>
        <end position="601"/>
    </location>
</feature>
<feature type="signal peptide" evidence="1">
    <location>
        <begin position="1"/>
        <end position="19"/>
    </location>
</feature>
<dbReference type="AlphaFoldDB" id="A0A1Y1CIH4"/>
<feature type="chain" id="PRO_5012665918" description="DUF4114 domain-containing protein" evidence="1">
    <location>
        <begin position="20"/>
        <end position="621"/>
    </location>
</feature>
<protein>
    <recommendedName>
        <fullName evidence="2">DUF4114 domain-containing protein</fullName>
    </recommendedName>
</protein>
<dbReference type="InterPro" id="IPR025193">
    <property type="entry name" value="DUF4114"/>
</dbReference>
<reference evidence="4" key="2">
    <citation type="journal article" date="2020" name="Antonie Van Leeuwenhoek">
        <title>Labilibaculum antarcticum sp. nov., a novel facultative anaerobic, psychrotorelant bacterium isolated from marine sediment of Antarctica.</title>
        <authorList>
            <person name="Watanabe M."/>
            <person name="Kojima H."/>
            <person name="Fukui M."/>
        </authorList>
    </citation>
    <scope>NUCLEOTIDE SEQUENCE [LARGE SCALE GENOMIC DNA]</scope>
    <source>
        <strain evidence="4">SPP2</strain>
    </source>
</reference>
<organism evidence="3 4">
    <name type="scientific">Labilibaculum antarcticum</name>
    <dbReference type="NCBI Taxonomy" id="1717717"/>
    <lineage>
        <taxon>Bacteria</taxon>
        <taxon>Pseudomonadati</taxon>
        <taxon>Bacteroidota</taxon>
        <taxon>Bacteroidia</taxon>
        <taxon>Marinilabiliales</taxon>
        <taxon>Marinifilaceae</taxon>
        <taxon>Labilibaculum</taxon>
    </lineage>
</organism>
<reference evidence="3 4" key="1">
    <citation type="journal article" date="2018" name="Mar. Genomics">
        <title>Complete genome sequence of Marinifilaceae bacterium strain SPP2, isolated from the Antarctic marine sediment.</title>
        <authorList>
            <person name="Watanabe M."/>
            <person name="Kojima H."/>
            <person name="Fukui M."/>
        </authorList>
    </citation>
    <scope>NUCLEOTIDE SEQUENCE [LARGE SCALE GENOMIC DNA]</scope>
    <source>
        <strain evidence="3 4">SPP2</strain>
    </source>
</reference>
<dbReference type="Proteomes" id="UP000218267">
    <property type="component" value="Chromosome"/>
</dbReference>
<evidence type="ECO:0000259" key="2">
    <source>
        <dbReference type="Pfam" id="PF13448"/>
    </source>
</evidence>
<dbReference type="SUPFAM" id="SSF75011">
    <property type="entry name" value="3-carboxy-cis,cis-mucoante lactonizing enzyme"/>
    <property type="match status" value="1"/>
</dbReference>
<dbReference type="Pfam" id="PF13448">
    <property type="entry name" value="DUF4114"/>
    <property type="match status" value="1"/>
</dbReference>
<accession>A0A1Y1CIH4</accession>